<evidence type="ECO:0000256" key="6">
    <source>
        <dbReference type="SAM" id="Phobius"/>
    </source>
</evidence>
<reference evidence="7 8" key="1">
    <citation type="journal article" date="2020" name="J. Phycol.">
        <title>Comparative genome analysis reveals Cyanidiococcus gen. nov., a new extremophilic red algal genus sister to Cyanidioschyzon (Cyanidioschyzonaceae, Rhodophyta).</title>
        <authorList>
            <person name="Liu S.-L."/>
            <person name="Chiang Y.-R."/>
            <person name="Yoon H.S."/>
            <person name="Fu H.-Y."/>
        </authorList>
    </citation>
    <scope>NUCLEOTIDE SEQUENCE [LARGE SCALE GENOMIC DNA]</scope>
    <source>
        <strain evidence="7 8">THAL066</strain>
    </source>
</reference>
<comment type="subcellular location">
    <subcellularLocation>
        <location evidence="1">Membrane</location>
        <topology evidence="1">Multi-pass membrane protein</topology>
    </subcellularLocation>
</comment>
<evidence type="ECO:0000256" key="5">
    <source>
        <dbReference type="ARBA" id="ARBA00023136"/>
    </source>
</evidence>
<organism evidence="7 8">
    <name type="scientific">Cyanidiococcus yangmingshanensis</name>
    <dbReference type="NCBI Taxonomy" id="2690220"/>
    <lineage>
        <taxon>Eukaryota</taxon>
        <taxon>Rhodophyta</taxon>
        <taxon>Bangiophyceae</taxon>
        <taxon>Cyanidiales</taxon>
        <taxon>Cyanidiaceae</taxon>
        <taxon>Cyanidiococcus</taxon>
    </lineage>
</organism>
<comment type="caution">
    <text evidence="7">The sequence shown here is derived from an EMBL/GenBank/DDBJ whole genome shotgun (WGS) entry which is preliminary data.</text>
</comment>
<accession>A0A7J7IDW3</accession>
<keyword evidence="8" id="KW-1185">Reference proteome</keyword>
<evidence type="ECO:0000256" key="4">
    <source>
        <dbReference type="ARBA" id="ARBA00022989"/>
    </source>
</evidence>
<evidence type="ECO:0000256" key="3">
    <source>
        <dbReference type="ARBA" id="ARBA00022692"/>
    </source>
</evidence>
<evidence type="ECO:0000313" key="8">
    <source>
        <dbReference type="Proteomes" id="UP000530660"/>
    </source>
</evidence>
<dbReference type="OrthoDB" id="10485744at2759"/>
<proteinExistence type="inferred from homology"/>
<name>A0A7J7IDW3_9RHOD</name>
<feature type="transmembrane region" description="Helical" evidence="6">
    <location>
        <begin position="98"/>
        <end position="115"/>
    </location>
</feature>
<dbReference type="GO" id="GO:0000139">
    <property type="term" value="C:Golgi membrane"/>
    <property type="evidence" value="ECO:0007669"/>
    <property type="project" value="TreeGrafter"/>
</dbReference>
<feature type="transmembrane region" description="Helical" evidence="6">
    <location>
        <begin position="148"/>
        <end position="169"/>
    </location>
</feature>
<dbReference type="InterPro" id="IPR007277">
    <property type="entry name" value="Svp26/Tex261"/>
</dbReference>
<gene>
    <name evidence="7" type="ORF">F1559_002417</name>
</gene>
<comment type="similarity">
    <text evidence="2">Belongs to the SVP26 family.</text>
</comment>
<keyword evidence="5 6" id="KW-0472">Membrane</keyword>
<dbReference type="GO" id="GO:0006888">
    <property type="term" value="P:endoplasmic reticulum to Golgi vesicle-mediated transport"/>
    <property type="evidence" value="ECO:0007669"/>
    <property type="project" value="InterPro"/>
</dbReference>
<sequence length="201" mass="22032">MGLFFHAAILLSQGLSLFFLGFCLVIGAQALCCLAEDFPRPARRTLQGLTGLVLLLHLALLVFDHMPLVPITVGCFAHAVYYLITLRKGFPLLRAPRLLTVAAITLFVLSNILWARELWHFYDPWIYSNSVEGSPATWREGLLARNTFSAASFMLFCVWLLPLGLVLVIQDGKSAPARSLPITRMSNGGATGGVTHSYGKA</sequence>
<evidence type="ECO:0000256" key="1">
    <source>
        <dbReference type="ARBA" id="ARBA00004141"/>
    </source>
</evidence>
<evidence type="ECO:0000313" key="7">
    <source>
        <dbReference type="EMBL" id="KAF6001283.1"/>
    </source>
</evidence>
<dbReference type="GO" id="GO:0005789">
    <property type="term" value="C:endoplasmic reticulum membrane"/>
    <property type="evidence" value="ECO:0007669"/>
    <property type="project" value="TreeGrafter"/>
</dbReference>
<dbReference type="EMBL" id="VWRR01000015">
    <property type="protein sequence ID" value="KAF6001283.1"/>
    <property type="molecule type" value="Genomic_DNA"/>
</dbReference>
<keyword evidence="4 6" id="KW-1133">Transmembrane helix</keyword>
<feature type="transmembrane region" description="Helical" evidence="6">
    <location>
        <begin position="46"/>
        <end position="63"/>
    </location>
</feature>
<dbReference type="Pfam" id="PF04148">
    <property type="entry name" value="Erv26"/>
    <property type="match status" value="1"/>
</dbReference>
<feature type="transmembrane region" description="Helical" evidence="6">
    <location>
        <begin position="6"/>
        <end position="34"/>
    </location>
</feature>
<dbReference type="AlphaFoldDB" id="A0A7J7IDW3"/>
<evidence type="ECO:0000256" key="2">
    <source>
        <dbReference type="ARBA" id="ARBA00008096"/>
    </source>
</evidence>
<dbReference type="Proteomes" id="UP000530660">
    <property type="component" value="Unassembled WGS sequence"/>
</dbReference>
<keyword evidence="3 6" id="KW-0812">Transmembrane</keyword>
<protein>
    <submittedName>
        <fullName evidence="7">Uncharacterized protein</fullName>
    </submittedName>
</protein>
<dbReference type="PANTHER" id="PTHR13144:SF0">
    <property type="entry name" value="PROTEIN TEX261"/>
    <property type="match status" value="1"/>
</dbReference>
<dbReference type="GO" id="GO:0097020">
    <property type="term" value="F:COPII receptor activity"/>
    <property type="evidence" value="ECO:0007669"/>
    <property type="project" value="InterPro"/>
</dbReference>
<dbReference type="PANTHER" id="PTHR13144">
    <property type="entry name" value="TEX261 PROTEIN"/>
    <property type="match status" value="1"/>
</dbReference>
<dbReference type="GO" id="GO:0030134">
    <property type="term" value="C:COPII-coated ER to Golgi transport vesicle"/>
    <property type="evidence" value="ECO:0007669"/>
    <property type="project" value="TreeGrafter"/>
</dbReference>
<feature type="transmembrane region" description="Helical" evidence="6">
    <location>
        <begin position="69"/>
        <end position="86"/>
    </location>
</feature>